<evidence type="ECO:0000313" key="7">
    <source>
        <dbReference type="Proteomes" id="UP000074382"/>
    </source>
</evidence>
<protein>
    <submittedName>
        <fullName evidence="6">Sugar ABC transporter substrate-binding protein</fullName>
    </submittedName>
</protein>
<dbReference type="InterPro" id="IPR006059">
    <property type="entry name" value="SBP"/>
</dbReference>
<evidence type="ECO:0000256" key="3">
    <source>
        <dbReference type="ARBA" id="ARBA00022597"/>
    </source>
</evidence>
<reference evidence="7" key="1">
    <citation type="journal article" date="2017" name="Acta Aliment.">
        <title>Plant polysaccharide degrading enzyme system of Thermpbifida cellulosilytica TB100 revealed by de novo genome project data.</title>
        <authorList>
            <person name="Toth A."/>
            <person name="Baka E."/>
            <person name="Luzics S."/>
            <person name="Bata-Vidacs I."/>
            <person name="Nagy I."/>
            <person name="Balint B."/>
            <person name="Herceg R."/>
            <person name="Olasz F."/>
            <person name="Wilk T."/>
            <person name="Nagy T."/>
            <person name="Kriszt B."/>
            <person name="Nagy I."/>
            <person name="Kukolya J."/>
        </authorList>
    </citation>
    <scope>NUCLEOTIDE SEQUENCE [LARGE SCALE GENOMIC DNA]</scope>
    <source>
        <strain evidence="7">TB100</strain>
    </source>
</reference>
<dbReference type="Pfam" id="PF13416">
    <property type="entry name" value="SBP_bac_8"/>
    <property type="match status" value="1"/>
</dbReference>
<accession>A0A147KD58</accession>
<dbReference type="GO" id="GO:0055052">
    <property type="term" value="C:ATP-binding cassette (ABC) transporter complex, substrate-binding subunit-containing"/>
    <property type="evidence" value="ECO:0007669"/>
    <property type="project" value="TreeGrafter"/>
</dbReference>
<dbReference type="PANTHER" id="PTHR30061:SF50">
    <property type="entry name" value="MALTOSE_MALTODEXTRIN-BINDING PERIPLASMIC PROTEIN"/>
    <property type="match status" value="1"/>
</dbReference>
<dbReference type="InterPro" id="IPR006060">
    <property type="entry name" value="Maltose/Cyclodextrin-bd"/>
</dbReference>
<feature type="chain" id="PRO_5039164299" evidence="5">
    <location>
        <begin position="25"/>
        <end position="416"/>
    </location>
</feature>
<comment type="caution">
    <text evidence="6">The sequence shown here is derived from an EMBL/GenBank/DDBJ whole genome shotgun (WGS) entry which is preliminary data.</text>
</comment>
<dbReference type="GO" id="GO:1901982">
    <property type="term" value="F:maltose binding"/>
    <property type="evidence" value="ECO:0007669"/>
    <property type="project" value="TreeGrafter"/>
</dbReference>
<organism evidence="6 7">
    <name type="scientific">Thermobifida cellulosilytica TB100</name>
    <dbReference type="NCBI Taxonomy" id="665004"/>
    <lineage>
        <taxon>Bacteria</taxon>
        <taxon>Bacillati</taxon>
        <taxon>Actinomycetota</taxon>
        <taxon>Actinomycetes</taxon>
        <taxon>Streptosporangiales</taxon>
        <taxon>Nocardiopsidaceae</taxon>
        <taxon>Thermobifida</taxon>
    </lineage>
</organism>
<name>A0A147KD58_THECS</name>
<feature type="signal peptide" evidence="5">
    <location>
        <begin position="1"/>
        <end position="24"/>
    </location>
</feature>
<dbReference type="SUPFAM" id="SSF53850">
    <property type="entry name" value="Periplasmic binding protein-like II"/>
    <property type="match status" value="1"/>
</dbReference>
<dbReference type="CDD" id="cd13586">
    <property type="entry name" value="PBP2_Maltose_binding_like"/>
    <property type="match status" value="1"/>
</dbReference>
<keyword evidence="2" id="KW-0813">Transport</keyword>
<proteinExistence type="inferred from homology"/>
<dbReference type="OrthoDB" id="9766758at2"/>
<gene>
    <name evidence="6" type="ORF">AC529_18625</name>
</gene>
<evidence type="ECO:0000256" key="4">
    <source>
        <dbReference type="ARBA" id="ARBA00022729"/>
    </source>
</evidence>
<dbReference type="GO" id="GO:0015144">
    <property type="term" value="F:carbohydrate transmembrane transporter activity"/>
    <property type="evidence" value="ECO:0007669"/>
    <property type="project" value="InterPro"/>
</dbReference>
<dbReference type="EMBL" id="LGEM01000138">
    <property type="protein sequence ID" value="KUP95197.1"/>
    <property type="molecule type" value="Genomic_DNA"/>
</dbReference>
<evidence type="ECO:0000256" key="5">
    <source>
        <dbReference type="SAM" id="SignalP"/>
    </source>
</evidence>
<evidence type="ECO:0000256" key="1">
    <source>
        <dbReference type="ARBA" id="ARBA00008520"/>
    </source>
</evidence>
<keyword evidence="4 5" id="KW-0732">Signal</keyword>
<dbReference type="PATRIC" id="fig|665004.4.peg.182"/>
<dbReference type="AlphaFoldDB" id="A0A147KD58"/>
<dbReference type="RefSeq" id="WP_068753025.1">
    <property type="nucleotide sequence ID" value="NZ_KQ950180.1"/>
</dbReference>
<keyword evidence="7" id="KW-1185">Reference proteome</keyword>
<dbReference type="PRINTS" id="PR00181">
    <property type="entry name" value="MALTOSEBP"/>
</dbReference>
<keyword evidence="3" id="KW-0762">Sugar transport</keyword>
<dbReference type="Proteomes" id="UP000074382">
    <property type="component" value="Unassembled WGS sequence"/>
</dbReference>
<evidence type="ECO:0000313" key="6">
    <source>
        <dbReference type="EMBL" id="KUP95197.1"/>
    </source>
</evidence>
<dbReference type="GO" id="GO:0042956">
    <property type="term" value="P:maltodextrin transmembrane transport"/>
    <property type="evidence" value="ECO:0007669"/>
    <property type="project" value="TreeGrafter"/>
</dbReference>
<dbReference type="GO" id="GO:0015768">
    <property type="term" value="P:maltose transport"/>
    <property type="evidence" value="ECO:0007669"/>
    <property type="project" value="TreeGrafter"/>
</dbReference>
<evidence type="ECO:0000256" key="2">
    <source>
        <dbReference type="ARBA" id="ARBA00022448"/>
    </source>
</evidence>
<dbReference type="Gene3D" id="3.40.190.10">
    <property type="entry name" value="Periplasmic binding protein-like II"/>
    <property type="match status" value="2"/>
</dbReference>
<comment type="similarity">
    <text evidence="1">Belongs to the bacterial solute-binding protein 1 family.</text>
</comment>
<dbReference type="PANTHER" id="PTHR30061">
    <property type="entry name" value="MALTOSE-BINDING PERIPLASMIC PROTEIN"/>
    <property type="match status" value="1"/>
</dbReference>
<dbReference type="PROSITE" id="PS51257">
    <property type="entry name" value="PROKAR_LIPOPROTEIN"/>
    <property type="match status" value="1"/>
</dbReference>
<sequence length="416" mass="43375">MKFRSFSVLSGAAVLALLATSCGGGGDETASSEEPADGTMVIWADPNRTDVLIPYAEKFGDAHGVTVEVESVPNEDLQDNFVTAHQAGSPPDLVVGAHDWTGNLVRNGAVDPIQLPQETADGFEQVALDAVTFDGQLYGVPYAMENLVLFRNTDLAPDAPESIEDLVEQGRKLKDDGKVEEILSLQVGSEGDAYHIYPLYTSAGGYLFGRDGEGSLDPSDLGVGTDSSIEAFEKIAELGEKGEGVLKRSIDSQNAGPLFHEGRTAFLISGPWAIADMKEAGIPYEISPVPGFADGEEARPFIGVQAFFVASGGANKLLAQEFVTNYVADPQLAVALYQADPRPPALTSALDAVAESNPDLAKIVEAGANGDPLPAIPEMAAVWGPFGQAEAAVIAGEDVAEAVKAAGAAISEQIGG</sequence>
<dbReference type="STRING" id="665004.AC529_18625"/>